<dbReference type="RefSeq" id="WP_043464181.1">
    <property type="nucleotide sequence ID" value="NZ_CP134822.1"/>
</dbReference>
<accession>A0A3R7LLI6</accession>
<sequence length="59" mass="6375">MPTYHEVISTDLSALTKAAERRDGMAEESASLVKDLTGVISERAQQALNGEDPTGRLDE</sequence>
<organism evidence="1 2">
    <name type="scientific">Streptomyces xinghaiensis</name>
    <dbReference type="NCBI Taxonomy" id="1038928"/>
    <lineage>
        <taxon>Bacteria</taxon>
        <taxon>Bacillati</taxon>
        <taxon>Actinomycetota</taxon>
        <taxon>Actinomycetes</taxon>
        <taxon>Kitasatosporales</taxon>
        <taxon>Streptomycetaceae</taxon>
        <taxon>Streptomyces</taxon>
    </lineage>
</organism>
<dbReference type="OrthoDB" id="3543532at2"/>
<proteinExistence type="predicted"/>
<keyword evidence="2" id="KW-1185">Reference proteome</keyword>
<protein>
    <submittedName>
        <fullName evidence="1">Uncharacterized protein</fullName>
    </submittedName>
</protein>
<name>A0A3R7LLI6_9ACTN</name>
<gene>
    <name evidence="1" type="ORF">SFRA_023425</name>
</gene>
<reference evidence="1 2" key="1">
    <citation type="journal article" date="2014" name="Genome Announc.">
        <title>Draft Genome Sequence of Streptomyces fradiae ATCC 19609, a Strain Highly Sensitive to Antibiotics.</title>
        <authorList>
            <person name="Bekker O.B."/>
            <person name="Klimina K.M."/>
            <person name="Vatlin A.A."/>
            <person name="Zakharevich N.V."/>
            <person name="Kasianov A.S."/>
            <person name="Danilenko V.N."/>
        </authorList>
    </citation>
    <scope>NUCLEOTIDE SEQUENCE [LARGE SCALE GENOMIC DNA]</scope>
    <source>
        <strain evidence="1 2">ATCC 19609</strain>
    </source>
</reference>
<evidence type="ECO:0000313" key="1">
    <source>
        <dbReference type="EMBL" id="RKM92863.1"/>
    </source>
</evidence>
<dbReference type="EMBL" id="JNAD02000012">
    <property type="protein sequence ID" value="RKM92863.1"/>
    <property type="molecule type" value="Genomic_DNA"/>
</dbReference>
<comment type="caution">
    <text evidence="1">The sequence shown here is derived from an EMBL/GenBank/DDBJ whole genome shotgun (WGS) entry which is preliminary data.</text>
</comment>
<dbReference type="AlphaFoldDB" id="A0A3R7LLI6"/>
<dbReference type="Proteomes" id="UP000028058">
    <property type="component" value="Unassembled WGS sequence"/>
</dbReference>
<evidence type="ECO:0000313" key="2">
    <source>
        <dbReference type="Proteomes" id="UP000028058"/>
    </source>
</evidence>